<dbReference type="PANTHER" id="PTHR43227">
    <property type="entry name" value="BLL4140 PROTEIN"/>
    <property type="match status" value="1"/>
</dbReference>
<evidence type="ECO:0000256" key="5">
    <source>
        <dbReference type="ARBA" id="ARBA00022989"/>
    </source>
</evidence>
<dbReference type="Gene3D" id="1.10.3720.10">
    <property type="entry name" value="MetI-like"/>
    <property type="match status" value="1"/>
</dbReference>
<dbReference type="CDD" id="cd06261">
    <property type="entry name" value="TM_PBP2"/>
    <property type="match status" value="1"/>
</dbReference>
<gene>
    <name evidence="9" type="ORF">ACFQ4B_01785</name>
</gene>
<keyword evidence="5 7" id="KW-1133">Transmembrane helix</keyword>
<dbReference type="Pfam" id="PF00528">
    <property type="entry name" value="BPD_transp_1"/>
    <property type="match status" value="1"/>
</dbReference>
<sequence>MSTKTLTKPNTVPYPAKRNLAVEWLGDIRKNKLLYLMLAPVILFFAIFHYVPMYGAIIAFKDYSPRLGIWGSPWAGLEHFQSFFGGLYFWRVLKNTILISLYELLFGFPAPIILALLLNEVRSSLFKRTVQTVTYMPHFISLVVVCGMIKEFTSSSGIVNDVIAYFGGERISLLLEPEYFRTLFISSGIWQHIGWGTIIYLAALTGIDPEQYEAAKIDGAGRWKQMLHITLPGIMPTIVILIILDIGRLMNVGSEKIILLYNPSTYETADVIGSYVYRIGLQELNYSFSSAVGLFNSVINFTLVIFSNWLSRRLNETSLW</sequence>
<feature type="transmembrane region" description="Helical" evidence="7">
    <location>
        <begin position="226"/>
        <end position="244"/>
    </location>
</feature>
<keyword evidence="3" id="KW-1003">Cell membrane</keyword>
<evidence type="ECO:0000256" key="4">
    <source>
        <dbReference type="ARBA" id="ARBA00022692"/>
    </source>
</evidence>
<reference evidence="10" key="1">
    <citation type="journal article" date="2019" name="Int. J. Syst. Evol. Microbiol.">
        <title>The Global Catalogue of Microorganisms (GCM) 10K type strain sequencing project: providing services to taxonomists for standard genome sequencing and annotation.</title>
        <authorList>
            <consortium name="The Broad Institute Genomics Platform"/>
            <consortium name="The Broad Institute Genome Sequencing Center for Infectious Disease"/>
            <person name="Wu L."/>
            <person name="Ma J."/>
        </authorList>
    </citation>
    <scope>NUCLEOTIDE SEQUENCE [LARGE SCALE GENOMIC DNA]</scope>
    <source>
        <strain evidence="10">CCUG 53270</strain>
    </source>
</reference>
<dbReference type="InterPro" id="IPR000515">
    <property type="entry name" value="MetI-like"/>
</dbReference>
<keyword evidence="2 7" id="KW-0813">Transport</keyword>
<comment type="similarity">
    <text evidence="7">Belongs to the binding-protein-dependent transport system permease family.</text>
</comment>
<accession>A0ABW3UG15</accession>
<feature type="transmembrane region" description="Helical" evidence="7">
    <location>
        <begin position="179"/>
        <end position="205"/>
    </location>
</feature>
<dbReference type="InterPro" id="IPR050809">
    <property type="entry name" value="UgpAE/MalFG_permease"/>
</dbReference>
<evidence type="ECO:0000256" key="2">
    <source>
        <dbReference type="ARBA" id="ARBA00022448"/>
    </source>
</evidence>
<feature type="transmembrane region" description="Helical" evidence="7">
    <location>
        <begin position="33"/>
        <end position="60"/>
    </location>
</feature>
<feature type="domain" description="ABC transmembrane type-1" evidence="8">
    <location>
        <begin position="93"/>
        <end position="307"/>
    </location>
</feature>
<evidence type="ECO:0000259" key="8">
    <source>
        <dbReference type="PROSITE" id="PS50928"/>
    </source>
</evidence>
<feature type="transmembrane region" description="Helical" evidence="7">
    <location>
        <begin position="286"/>
        <end position="310"/>
    </location>
</feature>
<evidence type="ECO:0000313" key="10">
    <source>
        <dbReference type="Proteomes" id="UP001597180"/>
    </source>
</evidence>
<evidence type="ECO:0000313" key="9">
    <source>
        <dbReference type="EMBL" id="MFD1218836.1"/>
    </source>
</evidence>
<feature type="transmembrane region" description="Helical" evidence="7">
    <location>
        <begin position="139"/>
        <end position="159"/>
    </location>
</feature>
<comment type="subcellular location">
    <subcellularLocation>
        <location evidence="1 7">Cell membrane</location>
        <topology evidence="1 7">Multi-pass membrane protein</topology>
    </subcellularLocation>
</comment>
<dbReference type="InterPro" id="IPR035906">
    <property type="entry name" value="MetI-like_sf"/>
</dbReference>
<dbReference type="RefSeq" id="WP_377740679.1">
    <property type="nucleotide sequence ID" value="NZ_BAABJG010000012.1"/>
</dbReference>
<evidence type="ECO:0000256" key="3">
    <source>
        <dbReference type="ARBA" id="ARBA00022475"/>
    </source>
</evidence>
<feature type="transmembrane region" description="Helical" evidence="7">
    <location>
        <begin position="97"/>
        <end position="118"/>
    </location>
</feature>
<dbReference type="EMBL" id="JBHTLU010000006">
    <property type="protein sequence ID" value="MFD1218836.1"/>
    <property type="molecule type" value="Genomic_DNA"/>
</dbReference>
<protein>
    <submittedName>
        <fullName evidence="9">ABC transporter permease</fullName>
    </submittedName>
</protein>
<dbReference type="Proteomes" id="UP001597180">
    <property type="component" value="Unassembled WGS sequence"/>
</dbReference>
<keyword evidence="6 7" id="KW-0472">Membrane</keyword>
<evidence type="ECO:0000256" key="7">
    <source>
        <dbReference type="RuleBase" id="RU363032"/>
    </source>
</evidence>
<proteinExistence type="inferred from homology"/>
<dbReference type="SUPFAM" id="SSF161098">
    <property type="entry name" value="MetI-like"/>
    <property type="match status" value="1"/>
</dbReference>
<keyword evidence="10" id="KW-1185">Reference proteome</keyword>
<dbReference type="PANTHER" id="PTHR43227:SF11">
    <property type="entry name" value="BLL4140 PROTEIN"/>
    <property type="match status" value="1"/>
</dbReference>
<organism evidence="9 10">
    <name type="scientific">Paenibacillus vulneris</name>
    <dbReference type="NCBI Taxonomy" id="1133364"/>
    <lineage>
        <taxon>Bacteria</taxon>
        <taxon>Bacillati</taxon>
        <taxon>Bacillota</taxon>
        <taxon>Bacilli</taxon>
        <taxon>Bacillales</taxon>
        <taxon>Paenibacillaceae</taxon>
        <taxon>Paenibacillus</taxon>
    </lineage>
</organism>
<comment type="caution">
    <text evidence="9">The sequence shown here is derived from an EMBL/GenBank/DDBJ whole genome shotgun (WGS) entry which is preliminary data.</text>
</comment>
<evidence type="ECO:0000256" key="1">
    <source>
        <dbReference type="ARBA" id="ARBA00004651"/>
    </source>
</evidence>
<keyword evidence="4 7" id="KW-0812">Transmembrane</keyword>
<dbReference type="PROSITE" id="PS50928">
    <property type="entry name" value="ABC_TM1"/>
    <property type="match status" value="1"/>
</dbReference>
<evidence type="ECO:0000256" key="6">
    <source>
        <dbReference type="ARBA" id="ARBA00023136"/>
    </source>
</evidence>
<name>A0ABW3UG15_9BACL</name>